<feature type="domain" description="Response regulatory" evidence="11">
    <location>
        <begin position="764"/>
        <end position="889"/>
    </location>
</feature>
<evidence type="ECO:0000259" key="13">
    <source>
        <dbReference type="PROSITE" id="PS50929"/>
    </source>
</evidence>
<evidence type="ECO:0000256" key="8">
    <source>
        <dbReference type="ARBA" id="ARBA00023136"/>
    </source>
</evidence>
<keyword evidence="3" id="KW-1003">Cell membrane</keyword>
<dbReference type="CDD" id="cd18582">
    <property type="entry name" value="ABC_6TM_ATM1_ABCB7"/>
    <property type="match status" value="1"/>
</dbReference>
<evidence type="ECO:0000256" key="10">
    <source>
        <dbReference type="SAM" id="Phobius"/>
    </source>
</evidence>
<dbReference type="Gene3D" id="3.40.50.300">
    <property type="entry name" value="P-loop containing nucleotide triphosphate hydrolases"/>
    <property type="match status" value="1"/>
</dbReference>
<evidence type="ECO:0000259" key="12">
    <source>
        <dbReference type="PROSITE" id="PS50893"/>
    </source>
</evidence>
<evidence type="ECO:0000256" key="4">
    <source>
        <dbReference type="ARBA" id="ARBA00022692"/>
    </source>
</evidence>
<dbReference type="SUPFAM" id="SSF52540">
    <property type="entry name" value="P-loop containing nucleoside triphosphate hydrolases"/>
    <property type="match status" value="1"/>
</dbReference>
<feature type="transmembrane region" description="Helical" evidence="10">
    <location>
        <begin position="136"/>
        <end position="162"/>
    </location>
</feature>
<dbReference type="Proteomes" id="UP000615989">
    <property type="component" value="Unassembled WGS sequence"/>
</dbReference>
<dbReference type="Pfam" id="PF00005">
    <property type="entry name" value="ABC_tran"/>
    <property type="match status" value="1"/>
</dbReference>
<comment type="caution">
    <text evidence="14">The sequence shown here is derived from an EMBL/GenBank/DDBJ whole genome shotgun (WGS) entry which is preliminary data.</text>
</comment>
<keyword evidence="2" id="KW-0813">Transport</keyword>
<evidence type="ECO:0000256" key="7">
    <source>
        <dbReference type="ARBA" id="ARBA00022989"/>
    </source>
</evidence>
<comment type="subcellular location">
    <subcellularLocation>
        <location evidence="1">Cell membrane</location>
        <topology evidence="1">Multi-pass membrane protein</topology>
    </subcellularLocation>
</comment>
<dbReference type="InterPro" id="IPR001789">
    <property type="entry name" value="Sig_transdc_resp-reg_receiver"/>
</dbReference>
<dbReference type="InterPro" id="IPR003593">
    <property type="entry name" value="AAA+_ATPase"/>
</dbReference>
<keyword evidence="4 10" id="KW-0812">Transmembrane</keyword>
<keyword evidence="8 10" id="KW-0472">Membrane</keyword>
<evidence type="ECO:0000256" key="2">
    <source>
        <dbReference type="ARBA" id="ARBA00022448"/>
    </source>
</evidence>
<dbReference type="InterPro" id="IPR011006">
    <property type="entry name" value="CheY-like_superfamily"/>
</dbReference>
<dbReference type="InterPro" id="IPR039421">
    <property type="entry name" value="Type_1_exporter"/>
</dbReference>
<feature type="modified residue" description="4-aspartylphosphate" evidence="9">
    <location>
        <position position="817"/>
    </location>
</feature>
<gene>
    <name evidence="14" type="ORF">GO606_11390</name>
</gene>
<evidence type="ECO:0000256" key="1">
    <source>
        <dbReference type="ARBA" id="ARBA00004651"/>
    </source>
</evidence>
<dbReference type="Gene3D" id="1.20.1560.10">
    <property type="entry name" value="ABC transporter type 1, transmembrane domain"/>
    <property type="match status" value="1"/>
</dbReference>
<dbReference type="SUPFAM" id="SSF90123">
    <property type="entry name" value="ABC transporter transmembrane region"/>
    <property type="match status" value="1"/>
</dbReference>
<dbReference type="SUPFAM" id="SSF55874">
    <property type="entry name" value="ATPase domain of HSP90 chaperone/DNA topoisomerase II/histidine kinase"/>
    <property type="match status" value="1"/>
</dbReference>
<dbReference type="SMART" id="SM00448">
    <property type="entry name" value="REC"/>
    <property type="match status" value="1"/>
</dbReference>
<feature type="domain" description="ABC transporter" evidence="12">
    <location>
        <begin position="346"/>
        <end position="580"/>
    </location>
</feature>
<dbReference type="PANTHER" id="PTHR24221">
    <property type="entry name" value="ATP-BINDING CASSETTE SUB-FAMILY B"/>
    <property type="match status" value="1"/>
</dbReference>
<dbReference type="Gene3D" id="3.30.565.10">
    <property type="entry name" value="Histidine kinase-like ATPase, C-terminal domain"/>
    <property type="match status" value="1"/>
</dbReference>
<evidence type="ECO:0000256" key="6">
    <source>
        <dbReference type="ARBA" id="ARBA00022840"/>
    </source>
</evidence>
<dbReference type="Pfam" id="PF00664">
    <property type="entry name" value="ABC_membrane"/>
    <property type="match status" value="1"/>
</dbReference>
<name>A0ABX1PL69_9RHOO</name>
<evidence type="ECO:0000313" key="14">
    <source>
        <dbReference type="EMBL" id="NMG25318.1"/>
    </source>
</evidence>
<keyword evidence="7 10" id="KW-1133">Transmembrane helix</keyword>
<dbReference type="SMART" id="SM00382">
    <property type="entry name" value="AAA"/>
    <property type="match status" value="1"/>
</dbReference>
<dbReference type="InterPro" id="IPR036640">
    <property type="entry name" value="ABC1_TM_sf"/>
</dbReference>
<protein>
    <submittedName>
        <fullName evidence="14">ATP-binding cassette domain-containing protein</fullName>
    </submittedName>
</protein>
<keyword evidence="5" id="KW-0547">Nucleotide-binding</keyword>
<dbReference type="EMBL" id="WTVG01000029">
    <property type="protein sequence ID" value="NMG25318.1"/>
    <property type="molecule type" value="Genomic_DNA"/>
</dbReference>
<dbReference type="InterPro" id="IPR017871">
    <property type="entry name" value="ABC_transporter-like_CS"/>
</dbReference>
<proteinExistence type="predicted"/>
<dbReference type="Pfam" id="PF00072">
    <property type="entry name" value="Response_reg"/>
    <property type="match status" value="1"/>
</dbReference>
<organism evidence="14 15">
    <name type="scientific">Aromatoleum anaerobium</name>
    <dbReference type="NCBI Taxonomy" id="182180"/>
    <lineage>
        <taxon>Bacteria</taxon>
        <taxon>Pseudomonadati</taxon>
        <taxon>Pseudomonadota</taxon>
        <taxon>Betaproteobacteria</taxon>
        <taxon>Rhodocyclales</taxon>
        <taxon>Rhodocyclaceae</taxon>
        <taxon>Aromatoleum</taxon>
    </lineage>
</organism>
<keyword evidence="6 14" id="KW-0067">ATP-binding</keyword>
<evidence type="ECO:0000259" key="11">
    <source>
        <dbReference type="PROSITE" id="PS50110"/>
    </source>
</evidence>
<dbReference type="RefSeq" id="WP_169118681.1">
    <property type="nucleotide sequence ID" value="NZ_WTVG02000040.1"/>
</dbReference>
<dbReference type="InterPro" id="IPR036890">
    <property type="entry name" value="HATPase_C_sf"/>
</dbReference>
<evidence type="ECO:0000256" key="5">
    <source>
        <dbReference type="ARBA" id="ARBA00022741"/>
    </source>
</evidence>
<evidence type="ECO:0000256" key="3">
    <source>
        <dbReference type="ARBA" id="ARBA00022475"/>
    </source>
</evidence>
<keyword evidence="9" id="KW-0597">Phosphoprotein</keyword>
<dbReference type="GO" id="GO:0005524">
    <property type="term" value="F:ATP binding"/>
    <property type="evidence" value="ECO:0007669"/>
    <property type="project" value="UniProtKB-KW"/>
</dbReference>
<dbReference type="PROSITE" id="PS50893">
    <property type="entry name" value="ABC_TRANSPORTER_2"/>
    <property type="match status" value="1"/>
</dbReference>
<reference evidence="14" key="1">
    <citation type="submission" date="2019-12" db="EMBL/GenBank/DDBJ databases">
        <title>Comparative genomics gives insights into the taxonomy of the Azoarcus-Aromatoleum group and reveals separate origins of nif in the plant-associated Azoarcus and non-plant-associated Aromatoleum sub-groups.</title>
        <authorList>
            <person name="Lafos M."/>
            <person name="Maluk M."/>
            <person name="Batista M."/>
            <person name="Junghare M."/>
            <person name="Carmona M."/>
            <person name="Faoro H."/>
            <person name="Cruz L.M."/>
            <person name="Battistoni F."/>
            <person name="De Souza E."/>
            <person name="Pedrosa F."/>
            <person name="Chen W.-M."/>
            <person name="Poole P.S."/>
            <person name="Dixon R.A."/>
            <person name="James E.K."/>
        </authorList>
    </citation>
    <scope>NUCLEOTIDE SEQUENCE</scope>
    <source>
        <strain evidence="14">LuFRes1</strain>
    </source>
</reference>
<keyword evidence="15" id="KW-1185">Reference proteome</keyword>
<dbReference type="Gene3D" id="3.40.50.2300">
    <property type="match status" value="1"/>
</dbReference>
<dbReference type="PROSITE" id="PS50929">
    <property type="entry name" value="ABC_TM1F"/>
    <property type="match status" value="1"/>
</dbReference>
<evidence type="ECO:0000256" key="9">
    <source>
        <dbReference type="PROSITE-ProRule" id="PRU00169"/>
    </source>
</evidence>
<dbReference type="PROSITE" id="PS00211">
    <property type="entry name" value="ABC_TRANSPORTER_1"/>
    <property type="match status" value="1"/>
</dbReference>
<dbReference type="InterPro" id="IPR003439">
    <property type="entry name" value="ABC_transporter-like_ATP-bd"/>
</dbReference>
<evidence type="ECO:0000313" key="15">
    <source>
        <dbReference type="Proteomes" id="UP000615989"/>
    </source>
</evidence>
<sequence length="909" mass="98359">MRASSPPSTRGFVLRLLSAAVLRYPQRTAAALGLVVLAKLAAVSVPLALKAIIDSLGDAPVAVLPVFLLLGYALLRFLGTFFSEVRDVVFVRVTQKTVSGFLLDVFQHLHRLSSRFHAKRRMGGVTRDVERGTAGIGFLLGVGLFTILPTMVEIIAVIVIMTLNYSDWFTGVILATFLVYASFTVLFTERRAIYQRALNELDSSANGRLVDSLLNHETVKYYTNERYEQRRFGTILDDWVDVGVKNQKALSMLHIGQSAIIAVGVASVMLLAAQNVVQGSMSVGDLVLVNAYVIQICLPLNSLGFVFRQTRDAAVNAEKMLRLLEQKPEIGEIAQAADLAVSRGEVRFEHLDFGYEPNRQILRDVSFTISPGGTVAVVGGSGSGKSTLARLLFRFYEVGGGRILIDGVDIREVSLRSLRAALGIVPQDTILFNDTVAYNIAYGRPGASLAEVIDAAKAAHVHDFISALPNQYDTEVGERGVMLSGGEKQRIAIARAILKNPPILVFDEATSALDTRSERAIQDELDRLAKTRTTLIIAHRLSTVVDADEILVLEHGRVVERGSHDHLLRQGGIYAQLWQLQRQQQEVERAERGLATQQINLVALLAGVVDGLRAAIDARGIGFYSTITADPVRITGDPGLLQQVMWALAENAIASTSPGGRAEWRIERVGERLRVSFIHAGKTADAEPPPAAGVPPLDLTTIRAIVEQHHGTIELRRDPDGDVRAIVEFPLRGAPALGVAAADGGAAPVVGTPALAVPSISGINVLVVDDNAEIRAQLEALLNRHGALSRSNPSGAAALQWLFALPRSRWPDILVCDVALGDEDGYEVIRQLRRFEVEHEFGLADRLPAIALSAYRGDHRMRAMLAGFQVCIAKPVDGDELVAVIANLAGRRADSPSPSPAPPALEPPP</sequence>
<feature type="transmembrane region" description="Helical" evidence="10">
    <location>
        <begin position="59"/>
        <end position="78"/>
    </location>
</feature>
<dbReference type="PANTHER" id="PTHR24221:SF402">
    <property type="entry name" value="IRON-SULFUR CLUSTERS TRANSPORTER ABCB7, MITOCHONDRIAL"/>
    <property type="match status" value="1"/>
</dbReference>
<accession>A0ABX1PL69</accession>
<feature type="domain" description="ABC transmembrane type-1" evidence="13">
    <location>
        <begin position="29"/>
        <end position="312"/>
    </location>
</feature>
<dbReference type="InterPro" id="IPR027417">
    <property type="entry name" value="P-loop_NTPase"/>
</dbReference>
<feature type="transmembrane region" description="Helical" evidence="10">
    <location>
        <begin position="168"/>
        <end position="187"/>
    </location>
</feature>
<feature type="transmembrane region" description="Helical" evidence="10">
    <location>
        <begin position="29"/>
        <end position="53"/>
    </location>
</feature>
<feature type="transmembrane region" description="Helical" evidence="10">
    <location>
        <begin position="255"/>
        <end position="274"/>
    </location>
</feature>
<dbReference type="SUPFAM" id="SSF52172">
    <property type="entry name" value="CheY-like"/>
    <property type="match status" value="1"/>
</dbReference>
<dbReference type="PROSITE" id="PS50110">
    <property type="entry name" value="RESPONSE_REGULATORY"/>
    <property type="match status" value="1"/>
</dbReference>
<dbReference type="InterPro" id="IPR011527">
    <property type="entry name" value="ABC1_TM_dom"/>
</dbReference>